<dbReference type="EMBL" id="HACG01042839">
    <property type="protein sequence ID" value="CEK89704.1"/>
    <property type="molecule type" value="Transcribed_RNA"/>
</dbReference>
<feature type="region of interest" description="Disordered" evidence="1">
    <location>
        <begin position="1"/>
        <end position="25"/>
    </location>
</feature>
<protein>
    <submittedName>
        <fullName evidence="2">Uncharacterized protein</fullName>
    </submittedName>
</protein>
<sequence length="72" mass="8548">KKKKKKEKKSDQPRHAVDNRKNGGRGTCRITFEVELKDMPRTKSEIEKRPKIKLSRHFCLYVSFGQTNTDHY</sequence>
<proteinExistence type="predicted"/>
<gene>
    <name evidence="2" type="primary">ORF172492</name>
</gene>
<dbReference type="AlphaFoldDB" id="A0A0B7B8P2"/>
<accession>A0A0B7B8P2</accession>
<evidence type="ECO:0000313" key="2">
    <source>
        <dbReference type="EMBL" id="CEK89704.1"/>
    </source>
</evidence>
<evidence type="ECO:0000256" key="1">
    <source>
        <dbReference type="SAM" id="MobiDB-lite"/>
    </source>
</evidence>
<feature type="non-terminal residue" evidence="2">
    <location>
        <position position="1"/>
    </location>
</feature>
<reference evidence="2" key="1">
    <citation type="submission" date="2014-12" db="EMBL/GenBank/DDBJ databases">
        <title>Insight into the proteome of Arion vulgaris.</title>
        <authorList>
            <person name="Aradska J."/>
            <person name="Bulat T."/>
            <person name="Smidak R."/>
            <person name="Sarate P."/>
            <person name="Gangsoo J."/>
            <person name="Sialana F."/>
            <person name="Bilban M."/>
            <person name="Lubec G."/>
        </authorList>
    </citation>
    <scope>NUCLEOTIDE SEQUENCE</scope>
    <source>
        <tissue evidence="2">Skin</tissue>
    </source>
</reference>
<feature type="compositionally biased region" description="Basic and acidic residues" evidence="1">
    <location>
        <begin position="8"/>
        <end position="21"/>
    </location>
</feature>
<name>A0A0B7B8P2_9EUPU</name>
<organism evidence="2">
    <name type="scientific">Arion vulgaris</name>
    <dbReference type="NCBI Taxonomy" id="1028688"/>
    <lineage>
        <taxon>Eukaryota</taxon>
        <taxon>Metazoa</taxon>
        <taxon>Spiralia</taxon>
        <taxon>Lophotrochozoa</taxon>
        <taxon>Mollusca</taxon>
        <taxon>Gastropoda</taxon>
        <taxon>Heterobranchia</taxon>
        <taxon>Euthyneura</taxon>
        <taxon>Panpulmonata</taxon>
        <taxon>Eupulmonata</taxon>
        <taxon>Stylommatophora</taxon>
        <taxon>Helicina</taxon>
        <taxon>Arionoidea</taxon>
        <taxon>Arionidae</taxon>
        <taxon>Arion</taxon>
    </lineage>
</organism>